<name>A0A2Z6SC42_9GLOM</name>
<evidence type="ECO:0000313" key="10">
    <source>
        <dbReference type="Proteomes" id="UP000247702"/>
    </source>
</evidence>
<dbReference type="GO" id="GO:0016485">
    <property type="term" value="P:protein processing"/>
    <property type="evidence" value="ECO:0007669"/>
    <property type="project" value="InterPro"/>
</dbReference>
<evidence type="ECO:0000256" key="7">
    <source>
        <dbReference type="SAM" id="Phobius"/>
    </source>
</evidence>
<evidence type="ECO:0000256" key="3">
    <source>
        <dbReference type="ARBA" id="ARBA00022692"/>
    </source>
</evidence>
<organism evidence="8 10">
    <name type="scientific">Rhizophagus clarus</name>
    <dbReference type="NCBI Taxonomy" id="94130"/>
    <lineage>
        <taxon>Eukaryota</taxon>
        <taxon>Fungi</taxon>
        <taxon>Fungi incertae sedis</taxon>
        <taxon>Mucoromycota</taxon>
        <taxon>Glomeromycotina</taxon>
        <taxon>Glomeromycetes</taxon>
        <taxon>Glomerales</taxon>
        <taxon>Glomeraceae</taxon>
        <taxon>Rhizophagus</taxon>
    </lineage>
</organism>
<feature type="transmembrane region" description="Helical" evidence="7">
    <location>
        <begin position="146"/>
        <end position="169"/>
    </location>
</feature>
<dbReference type="AlphaFoldDB" id="A0A2Z6SC42"/>
<evidence type="ECO:0000256" key="2">
    <source>
        <dbReference type="ARBA" id="ARBA00005577"/>
    </source>
</evidence>
<feature type="transmembrane region" description="Helical" evidence="7">
    <location>
        <begin position="105"/>
        <end position="126"/>
    </location>
</feature>
<accession>A0A2Z6SC42</accession>
<gene>
    <name evidence="9" type="ORF">RCL2_000698000</name>
    <name evidence="8" type="ORF">RclHR1_00740033</name>
</gene>
<feature type="transmembrane region" description="Helical" evidence="7">
    <location>
        <begin position="67"/>
        <end position="85"/>
    </location>
</feature>
<sequence>MTLLTFFGCALTAFGPSLALFFLTIAKDAQLVILMISSAFFWLISILVASSIWFFSKSDATENPITILYSVLLQELFRWFLYKILRRAENGLVLASANPKSPYNVSAFAFASGLGFGLMNGLVTYINPLIISVGSGVIMCKSCPTLTLFFTGAITTCLFILLHTTWMILAFEGFRDPKRNYYYIIWVVLSHLGASYATMSNQADIKSGCVIGFVINTVLLVISIIASMRTLKKIK</sequence>
<evidence type="ECO:0000313" key="9">
    <source>
        <dbReference type="EMBL" id="GES79680.1"/>
    </source>
</evidence>
<evidence type="ECO:0000256" key="5">
    <source>
        <dbReference type="ARBA" id="ARBA00022989"/>
    </source>
</evidence>
<comment type="caution">
    <text evidence="8">The sequence shown here is derived from an EMBL/GenBank/DDBJ whole genome shotgun (WGS) entry which is preliminary data.</text>
</comment>
<protein>
    <submittedName>
        <fullName evidence="9">Gamma-secretase subunit Aph-1</fullName>
    </submittedName>
</protein>
<keyword evidence="10" id="KW-1185">Reference proteome</keyword>
<dbReference type="Proteomes" id="UP000247702">
    <property type="component" value="Unassembled WGS sequence"/>
</dbReference>
<proteinExistence type="inferred from homology"/>
<evidence type="ECO:0000256" key="1">
    <source>
        <dbReference type="ARBA" id="ARBA00004141"/>
    </source>
</evidence>
<keyword evidence="4" id="KW-0914">Notch signaling pathway</keyword>
<comment type="similarity">
    <text evidence="2">Belongs to the APH-1 family.</text>
</comment>
<evidence type="ECO:0000313" key="8">
    <source>
        <dbReference type="EMBL" id="GBC07350.1"/>
    </source>
</evidence>
<feature type="transmembrane region" description="Helical" evidence="7">
    <location>
        <begin position="210"/>
        <end position="228"/>
    </location>
</feature>
<dbReference type="STRING" id="94130.A0A2Z6SC42"/>
<reference evidence="9" key="2">
    <citation type="submission" date="2019-10" db="EMBL/GenBank/DDBJ databases">
        <title>Conservation and host-specific expression of non-tandemly repeated heterogenous ribosome RNA gene in arbuscular mycorrhizal fungi.</title>
        <authorList>
            <person name="Maeda T."/>
            <person name="Kobayashi Y."/>
            <person name="Nakagawa T."/>
            <person name="Ezawa T."/>
            <person name="Yamaguchi K."/>
            <person name="Bino T."/>
            <person name="Nishimoto Y."/>
            <person name="Shigenobu S."/>
            <person name="Kawaguchi M."/>
        </authorList>
    </citation>
    <scope>NUCLEOTIDE SEQUENCE</scope>
    <source>
        <strain evidence="9">HR1</strain>
    </source>
</reference>
<dbReference type="PANTHER" id="PTHR12889">
    <property type="entry name" value="GAMMA-SECRETASE SUBUNIT APH-1"/>
    <property type="match status" value="1"/>
</dbReference>
<evidence type="ECO:0000256" key="4">
    <source>
        <dbReference type="ARBA" id="ARBA00022976"/>
    </source>
</evidence>
<dbReference type="Proteomes" id="UP000615446">
    <property type="component" value="Unassembled WGS sequence"/>
</dbReference>
<dbReference type="InterPro" id="IPR009294">
    <property type="entry name" value="Aph-1"/>
</dbReference>
<keyword evidence="5 7" id="KW-1133">Transmembrane helix</keyword>
<dbReference type="GO" id="GO:0016020">
    <property type="term" value="C:membrane"/>
    <property type="evidence" value="ECO:0007669"/>
    <property type="project" value="UniProtKB-SubCell"/>
</dbReference>
<dbReference type="OrthoDB" id="6507463at2759"/>
<dbReference type="EMBL" id="BLAL01000044">
    <property type="protein sequence ID" value="GES79680.1"/>
    <property type="molecule type" value="Genomic_DNA"/>
</dbReference>
<feature type="transmembrane region" description="Helical" evidence="7">
    <location>
        <begin position="181"/>
        <end position="198"/>
    </location>
</feature>
<evidence type="ECO:0000256" key="6">
    <source>
        <dbReference type="ARBA" id="ARBA00023136"/>
    </source>
</evidence>
<keyword evidence="6 7" id="KW-0472">Membrane</keyword>
<reference evidence="8 10" key="1">
    <citation type="submission" date="2017-11" db="EMBL/GenBank/DDBJ databases">
        <title>The genome of Rhizophagus clarus HR1 reveals common genetic basis of auxotrophy among arbuscular mycorrhizal fungi.</title>
        <authorList>
            <person name="Kobayashi Y."/>
        </authorList>
    </citation>
    <scope>NUCLEOTIDE SEQUENCE [LARGE SCALE GENOMIC DNA]</scope>
    <source>
        <strain evidence="8 10">HR1</strain>
    </source>
</reference>
<comment type="subcellular location">
    <subcellularLocation>
        <location evidence="1">Membrane</location>
        <topology evidence="1">Multi-pass membrane protein</topology>
    </subcellularLocation>
</comment>
<dbReference type="EMBL" id="BEXD01004137">
    <property type="protein sequence ID" value="GBC07350.1"/>
    <property type="molecule type" value="Genomic_DNA"/>
</dbReference>
<dbReference type="Pfam" id="PF06105">
    <property type="entry name" value="Aph-1"/>
    <property type="match status" value="1"/>
</dbReference>
<keyword evidence="3 7" id="KW-0812">Transmembrane</keyword>
<feature type="transmembrane region" description="Helical" evidence="7">
    <location>
        <begin position="29"/>
        <end position="55"/>
    </location>
</feature>